<comment type="caution">
    <text evidence="3">The sequence shown here is derived from an EMBL/GenBank/DDBJ whole genome shotgun (WGS) entry which is preliminary data.</text>
</comment>
<organism evidence="3 4">
    <name type="scientific">Tanacetum coccineum</name>
    <dbReference type="NCBI Taxonomy" id="301880"/>
    <lineage>
        <taxon>Eukaryota</taxon>
        <taxon>Viridiplantae</taxon>
        <taxon>Streptophyta</taxon>
        <taxon>Embryophyta</taxon>
        <taxon>Tracheophyta</taxon>
        <taxon>Spermatophyta</taxon>
        <taxon>Magnoliopsida</taxon>
        <taxon>eudicotyledons</taxon>
        <taxon>Gunneridae</taxon>
        <taxon>Pentapetalae</taxon>
        <taxon>asterids</taxon>
        <taxon>campanulids</taxon>
        <taxon>Asterales</taxon>
        <taxon>Asteraceae</taxon>
        <taxon>Asteroideae</taxon>
        <taxon>Anthemideae</taxon>
        <taxon>Anthemidinae</taxon>
        <taxon>Tanacetum</taxon>
    </lineage>
</organism>
<keyword evidence="1" id="KW-0175">Coiled coil</keyword>
<feature type="coiled-coil region" evidence="1">
    <location>
        <begin position="169"/>
        <end position="196"/>
    </location>
</feature>
<feature type="region of interest" description="Disordered" evidence="2">
    <location>
        <begin position="220"/>
        <end position="298"/>
    </location>
</feature>
<gene>
    <name evidence="3" type="ORF">Tco_0679672</name>
</gene>
<reference evidence="3" key="1">
    <citation type="journal article" date="2022" name="Int. J. Mol. Sci.">
        <title>Draft Genome of Tanacetum Coccineum: Genomic Comparison of Closely Related Tanacetum-Family Plants.</title>
        <authorList>
            <person name="Yamashiro T."/>
            <person name="Shiraishi A."/>
            <person name="Nakayama K."/>
            <person name="Satake H."/>
        </authorList>
    </citation>
    <scope>NUCLEOTIDE SEQUENCE</scope>
</reference>
<evidence type="ECO:0008006" key="5">
    <source>
        <dbReference type="Google" id="ProtNLM"/>
    </source>
</evidence>
<dbReference type="EMBL" id="BQNB010009553">
    <property type="protein sequence ID" value="GJS65108.1"/>
    <property type="molecule type" value="Genomic_DNA"/>
</dbReference>
<evidence type="ECO:0000256" key="1">
    <source>
        <dbReference type="SAM" id="Coils"/>
    </source>
</evidence>
<accession>A0ABQ4XJH1</accession>
<proteinExistence type="predicted"/>
<dbReference type="Proteomes" id="UP001151760">
    <property type="component" value="Unassembled WGS sequence"/>
</dbReference>
<feature type="compositionally biased region" description="Basic and acidic residues" evidence="2">
    <location>
        <begin position="263"/>
        <end position="298"/>
    </location>
</feature>
<name>A0ABQ4XJH1_9ASTR</name>
<evidence type="ECO:0000313" key="4">
    <source>
        <dbReference type="Proteomes" id="UP001151760"/>
    </source>
</evidence>
<evidence type="ECO:0000256" key="2">
    <source>
        <dbReference type="SAM" id="MobiDB-lite"/>
    </source>
</evidence>
<sequence>MVAFLNKSEGSEDFHQIIDFLNITSTSENEEMEITTTIDGRVKTITEASIRRHLKLEYSYGIPTLPNAEIFKQLAYMGYASNSDKLTFQKGHYSSQWRFLIHTILHCLSPKKTAWGQFSSNIATVIICLATNRTFNFSKMIFEEPVTMPHDSSQPRVQSLGSDESNLTLNELTVLYTTLSKKVEDLQNDLKQTKLTYGATYTKLILRVKKLEHKVKARKSRRRTKIVVSNDEEKAETQGRTSADTKILLDQEEPTELVEDPGSGEKGKKEISIAERKDKGKSIMKDDESVQNKTKKQLEQERLGYEEAIRMQEQINKEERQRIARDAEIAKQLQEEIDIARQEQEKFDLAQALELQKELDKRKKGMAETTQAHDIDWSDLVGGYKQSHFRGMSYEDIRPIFERVWDQNQSFVPKDSEIEKEVIKRSGFDFPKPPAKRQKVGEVSRSVEEQSIGKEKEVSEEELMKLLAIVPVEEIIRVGDHIEAYQTFADMLKKFDRDDLEKLWKLVKERFNTTVPTNDKEKELWVELKRLFEPDNNDILWKLQRYMHDPLKWKLYDTCGVHHVSTERGHDIFMLVEKDYPLTRALMTVMLANKL</sequence>
<evidence type="ECO:0000313" key="3">
    <source>
        <dbReference type="EMBL" id="GJS65108.1"/>
    </source>
</evidence>
<reference evidence="3" key="2">
    <citation type="submission" date="2022-01" db="EMBL/GenBank/DDBJ databases">
        <authorList>
            <person name="Yamashiro T."/>
            <person name="Shiraishi A."/>
            <person name="Satake H."/>
            <person name="Nakayama K."/>
        </authorList>
    </citation>
    <scope>NUCLEOTIDE SEQUENCE</scope>
</reference>
<feature type="compositionally biased region" description="Acidic residues" evidence="2">
    <location>
        <begin position="250"/>
        <end position="259"/>
    </location>
</feature>
<protein>
    <recommendedName>
        <fullName evidence="5">Synaptobrevin, longin-like domain protein</fullName>
    </recommendedName>
</protein>
<keyword evidence="4" id="KW-1185">Reference proteome</keyword>